<protein>
    <submittedName>
        <fullName evidence="1">Uncharacterized protein</fullName>
    </submittedName>
</protein>
<organism evidence="1 2">
    <name type="scientific">Planoprotostelium fungivorum</name>
    <dbReference type="NCBI Taxonomy" id="1890364"/>
    <lineage>
        <taxon>Eukaryota</taxon>
        <taxon>Amoebozoa</taxon>
        <taxon>Evosea</taxon>
        <taxon>Variosea</taxon>
        <taxon>Cavosteliida</taxon>
        <taxon>Cavosteliaceae</taxon>
        <taxon>Planoprotostelium</taxon>
    </lineage>
</organism>
<keyword evidence="2" id="KW-1185">Reference proteome</keyword>
<accession>A0A2P6NA45</accession>
<dbReference type="Proteomes" id="UP000241769">
    <property type="component" value="Unassembled WGS sequence"/>
</dbReference>
<gene>
    <name evidence="1" type="ORF">PROFUN_11227</name>
</gene>
<dbReference type="EMBL" id="MDYQ01000137">
    <property type="protein sequence ID" value="PRP80812.1"/>
    <property type="molecule type" value="Genomic_DNA"/>
</dbReference>
<evidence type="ECO:0000313" key="2">
    <source>
        <dbReference type="Proteomes" id="UP000241769"/>
    </source>
</evidence>
<dbReference type="InParanoid" id="A0A2P6NA45"/>
<proteinExistence type="predicted"/>
<evidence type="ECO:0000313" key="1">
    <source>
        <dbReference type="EMBL" id="PRP80812.1"/>
    </source>
</evidence>
<reference evidence="1 2" key="1">
    <citation type="journal article" date="2018" name="Genome Biol. Evol.">
        <title>Multiple Roots of Fruiting Body Formation in Amoebozoa.</title>
        <authorList>
            <person name="Hillmann F."/>
            <person name="Forbes G."/>
            <person name="Novohradska S."/>
            <person name="Ferling I."/>
            <person name="Riege K."/>
            <person name="Groth M."/>
            <person name="Westermann M."/>
            <person name="Marz M."/>
            <person name="Spaller T."/>
            <person name="Winckler T."/>
            <person name="Schaap P."/>
            <person name="Glockner G."/>
        </authorList>
    </citation>
    <scope>NUCLEOTIDE SEQUENCE [LARGE SCALE GENOMIC DNA]</scope>
    <source>
        <strain evidence="1 2">Jena</strain>
    </source>
</reference>
<dbReference type="AlphaFoldDB" id="A0A2P6NA45"/>
<comment type="caution">
    <text evidence="1">The sequence shown here is derived from an EMBL/GenBank/DDBJ whole genome shotgun (WGS) entry which is preliminary data.</text>
</comment>
<sequence>MLETDCPSWRCLYNVSRTSEWESTSQKDTDSHAFRSYPRMSSCFACDMESRNVLNCEVTDDYAWSPYSVSLVVSACGRIFQGKPLLDAFVDAVR</sequence>
<name>A0A2P6NA45_9EUKA</name>